<organism evidence="1 2">
    <name type="scientific">Mycoplasma haemofelis (strain Langford 1)</name>
    <name type="common">Haemobartonella felis</name>
    <dbReference type="NCBI Taxonomy" id="941640"/>
    <lineage>
        <taxon>Bacteria</taxon>
        <taxon>Bacillati</taxon>
        <taxon>Mycoplasmatota</taxon>
        <taxon>Mollicutes</taxon>
        <taxon>Mycoplasmataceae</taxon>
        <taxon>Mycoplasma</taxon>
    </lineage>
</organism>
<keyword evidence="2" id="KW-1185">Reference proteome</keyword>
<dbReference type="EMBL" id="FR773153">
    <property type="protein sequence ID" value="CBY92165.1"/>
    <property type="molecule type" value="Genomic_DNA"/>
</dbReference>
<name>E8ZKJ9_MYCHL</name>
<sequence>MKGTYVATSLAGVGAVGGASALYFYKGGDSVETLRSKFAGALIEDTETTIWDAKWDALKKGSVNGDNENLKLALSKKDGNSEQEGKDALKRGCKELYESPFKNREDKNFLDFKSYCAKNNKEKAGGSELIAKVDTDEGWGTKWTNLKSHQGDIDSELEDIKKKDTTSQEAERKKEIKAWCEKVASELFELESVRYKNFVTYCKP</sequence>
<dbReference type="KEGG" id="mha:HF1_01570"/>
<dbReference type="OrthoDB" id="9825446at2"/>
<dbReference type="HOGENOM" id="CLU_096783_0_0_14"/>
<evidence type="ECO:0000313" key="2">
    <source>
        <dbReference type="Proteomes" id="UP000008637"/>
    </source>
</evidence>
<reference evidence="1 2" key="1">
    <citation type="journal article" date="2011" name="J. Bacteriol.">
        <title>Complete genome sequence of Mycoplasma haemofelis, a hemotropic mycoplasma.</title>
        <authorList>
            <person name="Barker E.N."/>
            <person name="Helps C.R."/>
            <person name="Peters I.R."/>
            <person name="Darby A.C."/>
            <person name="Radford A.D."/>
            <person name="Tasker S."/>
        </authorList>
    </citation>
    <scope>NUCLEOTIDE SEQUENCE [LARGE SCALE GENOMIC DNA]</scope>
    <source>
        <strain evidence="1 2">Langford 1</strain>
    </source>
</reference>
<dbReference type="Proteomes" id="UP000008637">
    <property type="component" value="Chromosome"/>
</dbReference>
<dbReference type="AlphaFoldDB" id="E8ZKJ9"/>
<gene>
    <name evidence="1" type="ordered locus">HF1_01570</name>
</gene>
<accession>E8ZKJ9</accession>
<evidence type="ECO:0000313" key="1">
    <source>
        <dbReference type="EMBL" id="CBY92165.1"/>
    </source>
</evidence>
<proteinExistence type="predicted"/>
<protein>
    <submittedName>
        <fullName evidence="1">Uncharacterized protein</fullName>
    </submittedName>
</protein>